<dbReference type="AlphaFoldDB" id="A0A0A9EST3"/>
<reference evidence="1" key="2">
    <citation type="journal article" date="2015" name="Data Brief">
        <title>Shoot transcriptome of the giant reed, Arundo donax.</title>
        <authorList>
            <person name="Barrero R.A."/>
            <person name="Guerrero F.D."/>
            <person name="Moolhuijzen P."/>
            <person name="Goolsby J.A."/>
            <person name="Tidwell J."/>
            <person name="Bellgard S.E."/>
            <person name="Bellgard M.I."/>
        </authorList>
    </citation>
    <scope>NUCLEOTIDE SEQUENCE</scope>
    <source>
        <tissue evidence="1">Shoot tissue taken approximately 20 cm above the soil surface</tissue>
    </source>
</reference>
<organism evidence="1">
    <name type="scientific">Arundo donax</name>
    <name type="common">Giant reed</name>
    <name type="synonym">Donax arundinaceus</name>
    <dbReference type="NCBI Taxonomy" id="35708"/>
    <lineage>
        <taxon>Eukaryota</taxon>
        <taxon>Viridiplantae</taxon>
        <taxon>Streptophyta</taxon>
        <taxon>Embryophyta</taxon>
        <taxon>Tracheophyta</taxon>
        <taxon>Spermatophyta</taxon>
        <taxon>Magnoliopsida</taxon>
        <taxon>Liliopsida</taxon>
        <taxon>Poales</taxon>
        <taxon>Poaceae</taxon>
        <taxon>PACMAD clade</taxon>
        <taxon>Arundinoideae</taxon>
        <taxon>Arundineae</taxon>
        <taxon>Arundo</taxon>
    </lineage>
</organism>
<dbReference type="EMBL" id="GBRH01198818">
    <property type="protein sequence ID" value="JAD99077.1"/>
    <property type="molecule type" value="Transcribed_RNA"/>
</dbReference>
<accession>A0A0A9EST3</accession>
<reference evidence="1" key="1">
    <citation type="submission" date="2014-09" db="EMBL/GenBank/DDBJ databases">
        <authorList>
            <person name="Magalhaes I.L.F."/>
            <person name="Oliveira U."/>
            <person name="Santos F.R."/>
            <person name="Vidigal T.H.D.A."/>
            <person name="Brescovit A.D."/>
            <person name="Santos A.J."/>
        </authorList>
    </citation>
    <scope>NUCLEOTIDE SEQUENCE</scope>
    <source>
        <tissue evidence="1">Shoot tissue taken approximately 20 cm above the soil surface</tissue>
    </source>
</reference>
<proteinExistence type="predicted"/>
<protein>
    <submittedName>
        <fullName evidence="1">Uncharacterized protein</fullName>
    </submittedName>
</protein>
<evidence type="ECO:0000313" key="1">
    <source>
        <dbReference type="EMBL" id="JAD99077.1"/>
    </source>
</evidence>
<name>A0A0A9EST3_ARUDO</name>
<sequence length="39" mass="4775">MNYLVATYNKGSIQFFLLRTKTRDVLMAWIYYKSTRSMY</sequence>